<keyword evidence="3 6" id="KW-0560">Oxidoreductase</keyword>
<feature type="compositionally biased region" description="Low complexity" evidence="4">
    <location>
        <begin position="196"/>
        <end position="205"/>
    </location>
</feature>
<dbReference type="InterPro" id="IPR016166">
    <property type="entry name" value="FAD-bd_PCMH"/>
</dbReference>
<dbReference type="GO" id="GO:0004854">
    <property type="term" value="F:xanthine dehydrogenase activity"/>
    <property type="evidence" value="ECO:0007669"/>
    <property type="project" value="UniProtKB-EC"/>
</dbReference>
<dbReference type="InterPro" id="IPR016169">
    <property type="entry name" value="FAD-bd_PCMH_sub2"/>
</dbReference>
<dbReference type="Gene3D" id="3.30.465.10">
    <property type="match status" value="1"/>
</dbReference>
<dbReference type="InterPro" id="IPR036683">
    <property type="entry name" value="CO_DH_flav_C_dom_sf"/>
</dbReference>
<protein>
    <submittedName>
        <fullName evidence="6">Xanthine dehydrogenase, FAD binding subunit</fullName>
        <ecNumber evidence="6">1.17.1.4</ecNumber>
    </submittedName>
</protein>
<sequence>MSLKETAGPLLLQPATLEEAWRLRWRHGFAALPVAGGTLLRTQWENGVLAPPSVLLDLRRIGGLADIGPQPDGSLRIGSQATLSAVLKAPASAGWPLLREALRMIAAPGVRNLGTLGGNIASAVGDSLPALLALDAELEWYDGASLAGQSLEAWLEERRAGAAPERRLLAAVTLPAPGGAAGAAGAAGEAGGASEGSGRARAASGNGAGAGGAEGACAADFSGGHASGGRWHAWRKIGRRESFTPALVCVAAAGGPAAPVGAPGAWLRLAAGGGSAPPQRLRLAERAALAALAASGDAARAAAAAFEAALTEYAPAGDAFADADYRRRCAANLAAAAVWEGWTARGGERR</sequence>
<name>A0A2N5NAX2_9BACL</name>
<dbReference type="InterPro" id="IPR036318">
    <property type="entry name" value="FAD-bd_PCMH-like_sf"/>
</dbReference>
<dbReference type="Pfam" id="PF00941">
    <property type="entry name" value="FAD_binding_5"/>
    <property type="match status" value="1"/>
</dbReference>
<feature type="region of interest" description="Disordered" evidence="4">
    <location>
        <begin position="183"/>
        <end position="206"/>
    </location>
</feature>
<dbReference type="InterPro" id="IPR005107">
    <property type="entry name" value="CO_DH_flav_C"/>
</dbReference>
<keyword evidence="7" id="KW-1185">Reference proteome</keyword>
<dbReference type="GO" id="GO:0071949">
    <property type="term" value="F:FAD binding"/>
    <property type="evidence" value="ECO:0007669"/>
    <property type="project" value="InterPro"/>
</dbReference>
<comment type="caution">
    <text evidence="6">The sequence shown here is derived from an EMBL/GenBank/DDBJ whole genome shotgun (WGS) entry which is preliminary data.</text>
</comment>
<evidence type="ECO:0000256" key="3">
    <source>
        <dbReference type="ARBA" id="ARBA00023002"/>
    </source>
</evidence>
<evidence type="ECO:0000313" key="6">
    <source>
        <dbReference type="EMBL" id="PLT47465.1"/>
    </source>
</evidence>
<evidence type="ECO:0000256" key="4">
    <source>
        <dbReference type="SAM" id="MobiDB-lite"/>
    </source>
</evidence>
<dbReference type="Gene3D" id="3.30.390.50">
    <property type="entry name" value="CO dehydrogenase flavoprotein, C-terminal domain"/>
    <property type="match status" value="1"/>
</dbReference>
<dbReference type="SUPFAM" id="SSF56176">
    <property type="entry name" value="FAD-binding/transporter-associated domain-like"/>
    <property type="match status" value="1"/>
</dbReference>
<dbReference type="InterPro" id="IPR051312">
    <property type="entry name" value="Diverse_Substr_Oxidored"/>
</dbReference>
<dbReference type="InterPro" id="IPR002346">
    <property type="entry name" value="Mopterin_DH_FAD-bd"/>
</dbReference>
<gene>
    <name evidence="6" type="ORF">B8V81_1689</name>
</gene>
<accession>A0A2N5NAX2</accession>
<dbReference type="SUPFAM" id="SSF55447">
    <property type="entry name" value="CO dehydrogenase flavoprotein C-terminal domain-like"/>
    <property type="match status" value="1"/>
</dbReference>
<dbReference type="PANTHER" id="PTHR42659">
    <property type="entry name" value="XANTHINE DEHYDROGENASE SUBUNIT C-RELATED"/>
    <property type="match status" value="1"/>
</dbReference>
<dbReference type="SMART" id="SM01092">
    <property type="entry name" value="CO_deh_flav_C"/>
    <property type="match status" value="1"/>
</dbReference>
<keyword evidence="1" id="KW-0285">Flavoprotein</keyword>
<dbReference type="EMBL" id="NFEZ01000003">
    <property type="protein sequence ID" value="PLT47465.1"/>
    <property type="molecule type" value="Genomic_DNA"/>
</dbReference>
<keyword evidence="2" id="KW-0274">FAD</keyword>
<evidence type="ECO:0000259" key="5">
    <source>
        <dbReference type="PROSITE" id="PS51387"/>
    </source>
</evidence>
<dbReference type="RefSeq" id="WP_043111183.1">
    <property type="nucleotide sequence ID" value="NZ_NFEZ01000003.1"/>
</dbReference>
<dbReference type="AlphaFoldDB" id="A0A2N5NAX2"/>
<dbReference type="EC" id="1.17.1.4" evidence="6"/>
<reference evidence="6 7" key="1">
    <citation type="submission" date="2017-05" db="EMBL/GenBank/DDBJ databases">
        <title>Functional genome analysis of Paenibacillus pasadenensis strain R16: insights on endophytic life style and antifungal activity.</title>
        <authorList>
            <person name="Passera A."/>
            <person name="Marcolungo L."/>
            <person name="Casati P."/>
            <person name="Brasca M."/>
            <person name="Quaglino F."/>
            <person name="Delledonne M."/>
        </authorList>
    </citation>
    <scope>NUCLEOTIDE SEQUENCE [LARGE SCALE GENOMIC DNA]</scope>
    <source>
        <strain evidence="6 7">R16</strain>
    </source>
</reference>
<evidence type="ECO:0000313" key="7">
    <source>
        <dbReference type="Proteomes" id="UP000234789"/>
    </source>
</evidence>
<dbReference type="PROSITE" id="PS51387">
    <property type="entry name" value="FAD_PCMH"/>
    <property type="match status" value="1"/>
</dbReference>
<organism evidence="6 7">
    <name type="scientific">Paenibacillus pasadenensis</name>
    <dbReference type="NCBI Taxonomy" id="217090"/>
    <lineage>
        <taxon>Bacteria</taxon>
        <taxon>Bacillati</taxon>
        <taxon>Bacillota</taxon>
        <taxon>Bacilli</taxon>
        <taxon>Bacillales</taxon>
        <taxon>Paenibacillaceae</taxon>
        <taxon>Paenibacillus</taxon>
    </lineage>
</organism>
<dbReference type="Proteomes" id="UP000234789">
    <property type="component" value="Unassembled WGS sequence"/>
</dbReference>
<feature type="domain" description="FAD-binding PCMH-type" evidence="5">
    <location>
        <begin position="3"/>
        <end position="179"/>
    </location>
</feature>
<proteinExistence type="predicted"/>
<evidence type="ECO:0000256" key="1">
    <source>
        <dbReference type="ARBA" id="ARBA00022630"/>
    </source>
</evidence>
<evidence type="ECO:0000256" key="2">
    <source>
        <dbReference type="ARBA" id="ARBA00022827"/>
    </source>
</evidence>
<dbReference type="PANTHER" id="PTHR42659:SF2">
    <property type="entry name" value="XANTHINE DEHYDROGENASE SUBUNIT C-RELATED"/>
    <property type="match status" value="1"/>
</dbReference>